<organism evidence="1 3">
    <name type="scientific">Flavobacterium hibernum</name>
    <dbReference type="NCBI Taxonomy" id="37752"/>
    <lineage>
        <taxon>Bacteria</taxon>
        <taxon>Pseudomonadati</taxon>
        <taxon>Bacteroidota</taxon>
        <taxon>Flavobacteriia</taxon>
        <taxon>Flavobacteriales</taxon>
        <taxon>Flavobacteriaceae</taxon>
        <taxon>Flavobacterium</taxon>
    </lineage>
</organism>
<dbReference type="AlphaFoldDB" id="A0A0D0EEN2"/>
<reference evidence="1 3" key="1">
    <citation type="submission" date="2015-01" db="EMBL/GenBank/DDBJ databases">
        <title>Genome of Flavobacterium hibernum DSM 12611.</title>
        <authorList>
            <person name="Stropko S.J."/>
            <person name="Pipes S.E."/>
            <person name="Newman J.D."/>
        </authorList>
    </citation>
    <scope>NUCLEOTIDE SEQUENCE [LARGE SCALE GENOMIC DNA]</scope>
    <source>
        <strain evidence="1 3">DSM 12611</strain>
    </source>
</reference>
<gene>
    <name evidence="2" type="ORF">B0A73_06835</name>
    <name evidence="1" type="ORF">IW18_12000</name>
</gene>
<keyword evidence="4" id="KW-1185">Reference proteome</keyword>
<name>A0A0D0EEN2_9FLAO</name>
<evidence type="ECO:0000313" key="2">
    <source>
        <dbReference type="EMBL" id="OXA89287.1"/>
    </source>
</evidence>
<dbReference type="Proteomes" id="UP000198302">
    <property type="component" value="Unassembled WGS sequence"/>
</dbReference>
<proteinExistence type="predicted"/>
<evidence type="ECO:0000313" key="1">
    <source>
        <dbReference type="EMBL" id="KIO52649.1"/>
    </source>
</evidence>
<reference evidence="2 4" key="2">
    <citation type="submission" date="2016-11" db="EMBL/GenBank/DDBJ databases">
        <title>Whole genomes of Flavobacteriaceae.</title>
        <authorList>
            <person name="Stine C."/>
            <person name="Li C."/>
            <person name="Tadesse D."/>
        </authorList>
    </citation>
    <scope>NUCLEOTIDE SEQUENCE [LARGE SCALE GENOMIC DNA]</scope>
    <source>
        <strain evidence="2 4">ATCC 51468</strain>
    </source>
</reference>
<dbReference type="EMBL" id="MUGX01000009">
    <property type="protein sequence ID" value="OXA89287.1"/>
    <property type="molecule type" value="Genomic_DNA"/>
</dbReference>
<dbReference type="Proteomes" id="UP000032061">
    <property type="component" value="Unassembled WGS sequence"/>
</dbReference>
<evidence type="ECO:0000313" key="4">
    <source>
        <dbReference type="Proteomes" id="UP000198302"/>
    </source>
</evidence>
<dbReference type="OrthoDB" id="3251881at2"/>
<evidence type="ECO:0000313" key="3">
    <source>
        <dbReference type="Proteomes" id="UP000032061"/>
    </source>
</evidence>
<sequence>MNNNTMQITLISFDNWGLNKHIATSLEEQGHKVKHIDFNAFKYKYPTPLHKVQNFILKNLFKINLKNLYYGKEIIKKLQENKEVQDVILTIKGDFIDSKSILEFKKYTKKSIGFFNDNSYRCPKIGRVFSSFDEAYSFEKEDCQKFGLKFAPNWIYNSSNTTANTNTDFEYDVFNISSIDRRLPILMRVVKELESKKVNHKFIVYDKNHKPTNDNVTYIDKHMSLSEVNNYINRSKVLLDINRVGQTGLTFRVFESLGLGKKLITTNKSIKDYDFYNPNNILIIDEKNPVIPTSFFENDYEKIPESVYKKYTLEGWSDSVVFKNV</sequence>
<comment type="caution">
    <text evidence="1">The sequence shown here is derived from an EMBL/GenBank/DDBJ whole genome shotgun (WGS) entry which is preliminary data.</text>
</comment>
<evidence type="ECO:0008006" key="5">
    <source>
        <dbReference type="Google" id="ProtNLM"/>
    </source>
</evidence>
<dbReference type="EMBL" id="JPRK01000009">
    <property type="protein sequence ID" value="KIO52649.1"/>
    <property type="molecule type" value="Genomic_DNA"/>
</dbReference>
<protein>
    <recommendedName>
        <fullName evidence="5">Lipopolysaccharide biosynthesis protein</fullName>
    </recommendedName>
</protein>
<accession>A0A0D0EEN2</accession>
<dbReference type="RefSeq" id="WP_041517987.1">
    <property type="nucleotide sequence ID" value="NZ_JPRK01000009.1"/>
</dbReference>